<dbReference type="PROSITE" id="PS51202">
    <property type="entry name" value="RCK_C"/>
    <property type="match status" value="1"/>
</dbReference>
<dbReference type="InterPro" id="IPR036291">
    <property type="entry name" value="NAD(P)-bd_dom_sf"/>
</dbReference>
<dbReference type="EMBL" id="CP009920">
    <property type="protein sequence ID" value="AJI22020.1"/>
    <property type="molecule type" value="Genomic_DNA"/>
</dbReference>
<dbReference type="PROSITE" id="PS51201">
    <property type="entry name" value="RCK_N"/>
    <property type="match status" value="1"/>
</dbReference>
<dbReference type="Pfam" id="PF02254">
    <property type="entry name" value="TrkA_N"/>
    <property type="match status" value="1"/>
</dbReference>
<dbReference type="Gene3D" id="3.30.70.1450">
    <property type="entry name" value="Regulator of K+ conductance, C-terminal domain"/>
    <property type="match status" value="1"/>
</dbReference>
<evidence type="ECO:0000313" key="3">
    <source>
        <dbReference type="EMBL" id="AJI22020.1"/>
    </source>
</evidence>
<gene>
    <name evidence="3" type="ORF">BG04_820</name>
</gene>
<name>A0A0B6AAR7_PRIM2</name>
<organism evidence="3 4">
    <name type="scientific">Priestia megaterium (strain ATCC 14581 / DSM 32 / CCUG 1817 / JCM 2506 / NBRC 15308 / NCIMB 9376 / NCTC 10342 / NRRL B-14308 / VKM B-512 / Ford 19)</name>
    <name type="common">Bacillus megaterium</name>
    <dbReference type="NCBI Taxonomy" id="1348623"/>
    <lineage>
        <taxon>Bacteria</taxon>
        <taxon>Bacillati</taxon>
        <taxon>Bacillota</taxon>
        <taxon>Bacilli</taxon>
        <taxon>Bacillales</taxon>
        <taxon>Bacillaceae</taxon>
        <taxon>Priestia</taxon>
    </lineage>
</organism>
<sequence length="219" mass="24498">MKKQFAVLGLGRFGGSLVEEFANLDVDVLAIDRNQEVVNKFSNSATYVVQANAIDEASLKGLGIRNVDHALISFGDDIEASVLATMLLKDMGVKQVWVKAVNMYHQKVLEKIGADKVIHPERDIAKRIAHHVVSEKIIDYIELSKDYSIVEIVASKKLHNKTLFDLNIRAKYGCNIIGFQRKDGEMVISPTAHEIIEQGDMLIVIGHNRDLNRFEEEGV</sequence>
<dbReference type="InterPro" id="IPR050721">
    <property type="entry name" value="Trk_Ktr_HKT_K-transport"/>
</dbReference>
<dbReference type="Pfam" id="PF02080">
    <property type="entry name" value="TrkA_C"/>
    <property type="match status" value="1"/>
</dbReference>
<evidence type="ECO:0000313" key="4">
    <source>
        <dbReference type="Proteomes" id="UP000031829"/>
    </source>
</evidence>
<dbReference type="PANTHER" id="PTHR43833">
    <property type="entry name" value="POTASSIUM CHANNEL PROTEIN 2-RELATED-RELATED"/>
    <property type="match status" value="1"/>
</dbReference>
<evidence type="ECO:0000259" key="2">
    <source>
        <dbReference type="PROSITE" id="PS51202"/>
    </source>
</evidence>
<dbReference type="GO" id="GO:0006813">
    <property type="term" value="P:potassium ion transport"/>
    <property type="evidence" value="ECO:0007669"/>
    <property type="project" value="InterPro"/>
</dbReference>
<dbReference type="AlphaFoldDB" id="A0A0B6AAR7"/>
<evidence type="ECO:0000259" key="1">
    <source>
        <dbReference type="PROSITE" id="PS51201"/>
    </source>
</evidence>
<dbReference type="InterPro" id="IPR036721">
    <property type="entry name" value="RCK_C_sf"/>
</dbReference>
<dbReference type="KEGG" id="bmeg:BG04_820"/>
<feature type="domain" description="RCK C-terminal" evidence="2">
    <location>
        <begin position="135"/>
        <end position="219"/>
    </location>
</feature>
<dbReference type="PANTHER" id="PTHR43833:SF7">
    <property type="entry name" value="KTR SYSTEM POTASSIUM UPTAKE PROTEIN C"/>
    <property type="match status" value="1"/>
</dbReference>
<dbReference type="InterPro" id="IPR006037">
    <property type="entry name" value="RCK_C"/>
</dbReference>
<protein>
    <submittedName>
        <fullName evidence="3">TrkA-N domain protein</fullName>
    </submittedName>
</protein>
<reference evidence="3 4" key="1">
    <citation type="journal article" date="2015" name="Genome Announc.">
        <title>Complete genome sequences for 35 biothreat assay-relevant bacillus species.</title>
        <authorList>
            <person name="Johnson S.L."/>
            <person name="Daligault H.E."/>
            <person name="Davenport K.W."/>
            <person name="Jaissle J."/>
            <person name="Frey K.G."/>
            <person name="Ladner J.T."/>
            <person name="Broomall S.M."/>
            <person name="Bishop-Lilly K.A."/>
            <person name="Bruce D.C."/>
            <person name="Gibbons H.S."/>
            <person name="Coyne S.R."/>
            <person name="Lo C.C."/>
            <person name="Meincke L."/>
            <person name="Munk A.C."/>
            <person name="Koroleva G.I."/>
            <person name="Rosenzweig C.N."/>
            <person name="Palacios G.F."/>
            <person name="Redden C.L."/>
            <person name="Minogue T.D."/>
            <person name="Chain P.S."/>
        </authorList>
    </citation>
    <scope>NUCLEOTIDE SEQUENCE [LARGE SCALE GENOMIC DNA]</scope>
    <source>
        <strain evidence="4">ATCC 14581 / DSM 32 / JCM 2506 / NBRC 15308 / NCIMB 9376 / NCTC 10342 / NRRL B-14308 / VKM B-512</strain>
    </source>
</reference>
<dbReference type="Gene3D" id="3.40.50.720">
    <property type="entry name" value="NAD(P)-binding Rossmann-like Domain"/>
    <property type="match status" value="1"/>
</dbReference>
<dbReference type="RefSeq" id="WP_013058591.1">
    <property type="nucleotide sequence ID" value="NZ_BCVB01000001.1"/>
</dbReference>
<dbReference type="GO" id="GO:0008324">
    <property type="term" value="F:monoatomic cation transmembrane transporter activity"/>
    <property type="evidence" value="ECO:0007669"/>
    <property type="project" value="InterPro"/>
</dbReference>
<dbReference type="GeneID" id="93644304"/>
<dbReference type="HOGENOM" id="CLU_046525_3_2_9"/>
<dbReference type="SUPFAM" id="SSF51735">
    <property type="entry name" value="NAD(P)-binding Rossmann-fold domains"/>
    <property type="match status" value="1"/>
</dbReference>
<dbReference type="InterPro" id="IPR003148">
    <property type="entry name" value="RCK_N"/>
</dbReference>
<accession>A0A0B6AAR7</accession>
<feature type="domain" description="RCK N-terminal" evidence="1">
    <location>
        <begin position="2"/>
        <end position="118"/>
    </location>
</feature>
<dbReference type="SUPFAM" id="SSF116726">
    <property type="entry name" value="TrkA C-terminal domain-like"/>
    <property type="match status" value="1"/>
</dbReference>
<proteinExistence type="predicted"/>
<dbReference type="Proteomes" id="UP000031829">
    <property type="component" value="Chromosome"/>
</dbReference>